<evidence type="ECO:0000313" key="5">
    <source>
        <dbReference type="EMBL" id="SFF41322.1"/>
    </source>
</evidence>
<feature type="DNA-binding region" description="H-T-H motif" evidence="2">
    <location>
        <begin position="39"/>
        <end position="58"/>
    </location>
</feature>
<keyword evidence="1 2" id="KW-0238">DNA-binding</keyword>
<gene>
    <name evidence="5" type="ORF">SAMN05216251_113176</name>
</gene>
<evidence type="ECO:0000256" key="1">
    <source>
        <dbReference type="ARBA" id="ARBA00023125"/>
    </source>
</evidence>
<dbReference type="Pfam" id="PF00440">
    <property type="entry name" value="TetR_N"/>
    <property type="match status" value="1"/>
</dbReference>
<dbReference type="EMBL" id="FONG01000013">
    <property type="protein sequence ID" value="SFF41322.1"/>
    <property type="molecule type" value="Genomic_DNA"/>
</dbReference>
<feature type="region of interest" description="Disordered" evidence="3">
    <location>
        <begin position="205"/>
        <end position="226"/>
    </location>
</feature>
<dbReference type="InterPro" id="IPR001647">
    <property type="entry name" value="HTH_TetR"/>
</dbReference>
<protein>
    <submittedName>
        <fullName evidence="5">Transcriptional regulator, TetR family</fullName>
    </submittedName>
</protein>
<evidence type="ECO:0000313" key="6">
    <source>
        <dbReference type="Proteomes" id="UP000199323"/>
    </source>
</evidence>
<proteinExistence type="predicted"/>
<dbReference type="SUPFAM" id="SSF48498">
    <property type="entry name" value="Tetracyclin repressor-like, C-terminal domain"/>
    <property type="match status" value="1"/>
</dbReference>
<organism evidence="5 6">
    <name type="scientific">Actinacidiphila alni</name>
    <dbReference type="NCBI Taxonomy" id="380248"/>
    <lineage>
        <taxon>Bacteria</taxon>
        <taxon>Bacillati</taxon>
        <taxon>Actinomycetota</taxon>
        <taxon>Actinomycetes</taxon>
        <taxon>Kitasatosporales</taxon>
        <taxon>Streptomycetaceae</taxon>
        <taxon>Actinacidiphila</taxon>
    </lineage>
</organism>
<dbReference type="AlphaFoldDB" id="A0A1I2IG18"/>
<evidence type="ECO:0000256" key="2">
    <source>
        <dbReference type="PROSITE-ProRule" id="PRU00335"/>
    </source>
</evidence>
<dbReference type="SUPFAM" id="SSF46689">
    <property type="entry name" value="Homeodomain-like"/>
    <property type="match status" value="1"/>
</dbReference>
<dbReference type="Pfam" id="PF17920">
    <property type="entry name" value="TetR_C_16"/>
    <property type="match status" value="1"/>
</dbReference>
<dbReference type="Proteomes" id="UP000199323">
    <property type="component" value="Unassembled WGS sequence"/>
</dbReference>
<dbReference type="InterPro" id="IPR041678">
    <property type="entry name" value="TetR_C_16"/>
</dbReference>
<evidence type="ECO:0000256" key="3">
    <source>
        <dbReference type="SAM" id="MobiDB-lite"/>
    </source>
</evidence>
<dbReference type="PROSITE" id="PS50977">
    <property type="entry name" value="HTH_TETR_2"/>
    <property type="match status" value="1"/>
</dbReference>
<evidence type="ECO:0000259" key="4">
    <source>
        <dbReference type="PROSITE" id="PS50977"/>
    </source>
</evidence>
<dbReference type="OrthoDB" id="3210235at2"/>
<dbReference type="PRINTS" id="PR00455">
    <property type="entry name" value="HTHTETR"/>
</dbReference>
<dbReference type="InterPro" id="IPR009057">
    <property type="entry name" value="Homeodomain-like_sf"/>
</dbReference>
<dbReference type="InterPro" id="IPR036271">
    <property type="entry name" value="Tet_transcr_reg_TetR-rel_C_sf"/>
</dbReference>
<dbReference type="RefSeq" id="WP_093715421.1">
    <property type="nucleotide sequence ID" value="NZ_FONG01000013.1"/>
</dbReference>
<keyword evidence="6" id="KW-1185">Reference proteome</keyword>
<accession>A0A1I2IG18</accession>
<dbReference type="Gene3D" id="1.10.10.60">
    <property type="entry name" value="Homeodomain-like"/>
    <property type="match status" value="1"/>
</dbReference>
<dbReference type="Gene3D" id="1.10.357.10">
    <property type="entry name" value="Tetracycline Repressor, domain 2"/>
    <property type="match status" value="1"/>
</dbReference>
<dbReference type="GO" id="GO:0000976">
    <property type="term" value="F:transcription cis-regulatory region binding"/>
    <property type="evidence" value="ECO:0007669"/>
    <property type="project" value="TreeGrafter"/>
</dbReference>
<dbReference type="InterPro" id="IPR050109">
    <property type="entry name" value="HTH-type_TetR-like_transc_reg"/>
</dbReference>
<feature type="domain" description="HTH tetR-type" evidence="4">
    <location>
        <begin position="16"/>
        <end position="76"/>
    </location>
</feature>
<dbReference type="PANTHER" id="PTHR30055:SF235">
    <property type="entry name" value="TRANSCRIPTIONAL REGULATORY PROTEIN"/>
    <property type="match status" value="1"/>
</dbReference>
<dbReference type="GO" id="GO:0003700">
    <property type="term" value="F:DNA-binding transcription factor activity"/>
    <property type="evidence" value="ECO:0007669"/>
    <property type="project" value="TreeGrafter"/>
</dbReference>
<name>A0A1I2IG18_9ACTN</name>
<dbReference type="PANTHER" id="PTHR30055">
    <property type="entry name" value="HTH-TYPE TRANSCRIPTIONAL REGULATOR RUTR"/>
    <property type="match status" value="1"/>
</dbReference>
<reference evidence="5 6" key="1">
    <citation type="submission" date="2016-10" db="EMBL/GenBank/DDBJ databases">
        <authorList>
            <person name="de Groot N.N."/>
        </authorList>
    </citation>
    <scope>NUCLEOTIDE SEQUENCE [LARGE SCALE GENOMIC DNA]</scope>
    <source>
        <strain evidence="5 6">CGMCC 4.3510</strain>
    </source>
</reference>
<sequence>MADAGVRRSGRRPGRSGSRDAILRAARLKFAELGYERTTVRGIAREAQVDAALVHHFFRSKEGVFAAAVHEAIRPMELMPVVLAGDPATLGERLLTAVLGLWESAERHDALLAVLRSAVSHETAAKILREFLGREILGPLAQALAEPQRALRAALLGSQLIGLVMARYIIRIEPLASASTRALVAAYAPVIQKALTGDGPIRGSFPGPLPDSFPGRITPQPGGATG</sequence>